<dbReference type="InterPro" id="IPR002182">
    <property type="entry name" value="NB-ARC"/>
</dbReference>
<keyword evidence="4" id="KW-1185">Reference proteome</keyword>
<accession>A0AAV5IT50</accession>
<organism evidence="3 4">
    <name type="scientific">Rubroshorea leprosula</name>
    <dbReference type="NCBI Taxonomy" id="152421"/>
    <lineage>
        <taxon>Eukaryota</taxon>
        <taxon>Viridiplantae</taxon>
        <taxon>Streptophyta</taxon>
        <taxon>Embryophyta</taxon>
        <taxon>Tracheophyta</taxon>
        <taxon>Spermatophyta</taxon>
        <taxon>Magnoliopsida</taxon>
        <taxon>eudicotyledons</taxon>
        <taxon>Gunneridae</taxon>
        <taxon>Pentapetalae</taxon>
        <taxon>rosids</taxon>
        <taxon>malvids</taxon>
        <taxon>Malvales</taxon>
        <taxon>Dipterocarpaceae</taxon>
        <taxon>Rubroshorea</taxon>
    </lineage>
</organism>
<dbReference type="GO" id="GO:0043531">
    <property type="term" value="F:ADP binding"/>
    <property type="evidence" value="ECO:0007669"/>
    <property type="project" value="InterPro"/>
</dbReference>
<keyword evidence="1" id="KW-0611">Plant defense</keyword>
<dbReference type="Pfam" id="PF00931">
    <property type="entry name" value="NB-ARC"/>
    <property type="match status" value="1"/>
</dbReference>
<dbReference type="Gene3D" id="3.40.50.300">
    <property type="entry name" value="P-loop containing nucleotide triphosphate hydrolases"/>
    <property type="match status" value="1"/>
</dbReference>
<dbReference type="InterPro" id="IPR027417">
    <property type="entry name" value="P-loop_NTPase"/>
</dbReference>
<evidence type="ECO:0000256" key="1">
    <source>
        <dbReference type="ARBA" id="ARBA00022821"/>
    </source>
</evidence>
<dbReference type="SUPFAM" id="SSF52540">
    <property type="entry name" value="P-loop containing nucleoside triphosphate hydrolases"/>
    <property type="match status" value="1"/>
</dbReference>
<feature type="domain" description="NB-ARC" evidence="2">
    <location>
        <begin position="85"/>
        <end position="175"/>
    </location>
</feature>
<dbReference type="EMBL" id="BPVZ01000019">
    <property type="protein sequence ID" value="GKV02981.1"/>
    <property type="molecule type" value="Genomic_DNA"/>
</dbReference>
<evidence type="ECO:0000313" key="3">
    <source>
        <dbReference type="EMBL" id="GKV02981.1"/>
    </source>
</evidence>
<proteinExistence type="predicted"/>
<dbReference type="AlphaFoldDB" id="A0AAV5IT50"/>
<sequence length="176" mass="20108">MEELRRVLGDLNNRLEDINLRKQNVETCSRKVVRREVINWLEKKKIEEVKELILQQGSFPDDIAIDQPPSSGMRLPAEDARGRTNVKEQIWGYLMEDDVRMIGVCGPCGIGKTTLMKNIHNDLLNESKFNKVIWATVPYPVSIVKLQDNIALNMQQTALENEPEEQHAATLSQILS</sequence>
<dbReference type="InterPro" id="IPR050905">
    <property type="entry name" value="Plant_NBS-LRR"/>
</dbReference>
<name>A0AAV5IT50_9ROSI</name>
<evidence type="ECO:0000313" key="4">
    <source>
        <dbReference type="Proteomes" id="UP001054252"/>
    </source>
</evidence>
<dbReference type="PANTHER" id="PTHR33463">
    <property type="entry name" value="NB-ARC DOMAIN-CONTAINING PROTEIN-RELATED"/>
    <property type="match status" value="1"/>
</dbReference>
<evidence type="ECO:0000259" key="2">
    <source>
        <dbReference type="Pfam" id="PF00931"/>
    </source>
</evidence>
<dbReference type="Proteomes" id="UP001054252">
    <property type="component" value="Unassembled WGS sequence"/>
</dbReference>
<dbReference type="PANTHER" id="PTHR33463:SF187">
    <property type="entry name" value="AND NB-ARC DOMAIN DISEASE RESISTANCE PROTEIN, PUTATIVE-RELATED"/>
    <property type="match status" value="1"/>
</dbReference>
<protein>
    <recommendedName>
        <fullName evidence="2">NB-ARC domain-containing protein</fullName>
    </recommendedName>
</protein>
<reference evidence="3 4" key="1">
    <citation type="journal article" date="2021" name="Commun. Biol.">
        <title>The genome of Shorea leprosula (Dipterocarpaceae) highlights the ecological relevance of drought in aseasonal tropical rainforests.</title>
        <authorList>
            <person name="Ng K.K.S."/>
            <person name="Kobayashi M.J."/>
            <person name="Fawcett J.A."/>
            <person name="Hatakeyama M."/>
            <person name="Paape T."/>
            <person name="Ng C.H."/>
            <person name="Ang C.C."/>
            <person name="Tnah L.H."/>
            <person name="Lee C.T."/>
            <person name="Nishiyama T."/>
            <person name="Sese J."/>
            <person name="O'Brien M.J."/>
            <person name="Copetti D."/>
            <person name="Mohd Noor M.I."/>
            <person name="Ong R.C."/>
            <person name="Putra M."/>
            <person name="Sireger I.Z."/>
            <person name="Indrioko S."/>
            <person name="Kosugi Y."/>
            <person name="Izuno A."/>
            <person name="Isagi Y."/>
            <person name="Lee S.L."/>
            <person name="Shimizu K.K."/>
        </authorList>
    </citation>
    <scope>NUCLEOTIDE SEQUENCE [LARGE SCALE GENOMIC DNA]</scope>
    <source>
        <strain evidence="3">214</strain>
    </source>
</reference>
<gene>
    <name evidence="3" type="ORF">SLEP1_g15351</name>
</gene>
<comment type="caution">
    <text evidence="3">The sequence shown here is derived from an EMBL/GenBank/DDBJ whole genome shotgun (WGS) entry which is preliminary data.</text>
</comment>